<keyword evidence="2" id="KW-1185">Reference proteome</keyword>
<sequence length="169" mass="19609">MICIHNEKIFNAKRFCGCFSLHVGWLFAAGMTFIYCFISGTVIWVLYVNKYPHEQGSRADLQYFALHLVPEVIVGISPVFLYVHELTVKKICILIFVFTAGPHMIYYTLLFLITLGMGTNMIVNETGSYVHLFWIFLVVRFATTSYFIYIIISHHNQVRKRDIRLTAIN</sequence>
<keyword evidence="1" id="KW-0812">Transmembrane</keyword>
<reference evidence="3" key="3">
    <citation type="submission" date="2025-08" db="UniProtKB">
        <authorList>
            <consortium name="RefSeq"/>
        </authorList>
    </citation>
    <scope>IDENTIFICATION</scope>
    <source>
        <tissue evidence="3">Whole organism</tissue>
    </source>
</reference>
<feature type="transmembrane region" description="Helical" evidence="1">
    <location>
        <begin position="133"/>
        <end position="152"/>
    </location>
</feature>
<evidence type="ECO:0000313" key="2">
    <source>
        <dbReference type="Proteomes" id="UP000694904"/>
    </source>
</evidence>
<dbReference type="Proteomes" id="UP000694904">
    <property type="component" value="Chromosome 4"/>
</dbReference>
<gene>
    <name evidence="3" type="primary">LOC108614299</name>
</gene>
<name>A0ABM1P9F9_DROAR</name>
<reference evidence="2" key="2">
    <citation type="journal article" date="2016" name="G3 (Bethesda)">
        <title>Genome Evolution in Three Species of Cactophilic Drosophila.</title>
        <authorList>
            <person name="Sanchez-Flores A."/>
            <person name="Penazola F."/>
            <person name="Carpinteyro-Ponce J."/>
            <person name="Nazario-Yepiz N."/>
            <person name="Abreu-Goodger C."/>
            <person name="Machado C.A."/>
            <person name="Markow T.A."/>
        </authorList>
    </citation>
    <scope>NUCLEOTIDE SEQUENCE [LARGE SCALE GENOMIC DNA]</scope>
</reference>
<reference evidence="2" key="1">
    <citation type="journal article" date="1997" name="Nucleic Acids Res.">
        <title>tRNAscan-SE: a program for improved detection of transfer RNA genes in genomic sequence.</title>
        <authorList>
            <person name="Lowe T.M."/>
            <person name="Eddy S.R."/>
        </authorList>
    </citation>
    <scope>NUCLEOTIDE SEQUENCE [LARGE SCALE GENOMIC DNA]</scope>
</reference>
<dbReference type="RefSeq" id="XP_017863845.1">
    <property type="nucleotide sequence ID" value="XM_018008356.1"/>
</dbReference>
<feature type="transmembrane region" description="Helical" evidence="1">
    <location>
        <begin position="21"/>
        <end position="44"/>
    </location>
</feature>
<feature type="transmembrane region" description="Helical" evidence="1">
    <location>
        <begin position="64"/>
        <end position="84"/>
    </location>
</feature>
<protein>
    <submittedName>
        <fullName evidence="3">Uncharacterized protein LOC108614299 isoform X3</fullName>
    </submittedName>
</protein>
<evidence type="ECO:0000256" key="1">
    <source>
        <dbReference type="SAM" id="Phobius"/>
    </source>
</evidence>
<keyword evidence="1" id="KW-1133">Transmembrane helix</keyword>
<dbReference type="GeneID" id="108614299"/>
<accession>A0ABM1P9F9</accession>
<feature type="transmembrane region" description="Helical" evidence="1">
    <location>
        <begin position="91"/>
        <end position="113"/>
    </location>
</feature>
<keyword evidence="1" id="KW-0472">Membrane</keyword>
<organism evidence="2 3">
    <name type="scientific">Drosophila arizonae</name>
    <name type="common">Fruit fly</name>
    <dbReference type="NCBI Taxonomy" id="7263"/>
    <lineage>
        <taxon>Eukaryota</taxon>
        <taxon>Metazoa</taxon>
        <taxon>Ecdysozoa</taxon>
        <taxon>Arthropoda</taxon>
        <taxon>Hexapoda</taxon>
        <taxon>Insecta</taxon>
        <taxon>Pterygota</taxon>
        <taxon>Neoptera</taxon>
        <taxon>Endopterygota</taxon>
        <taxon>Diptera</taxon>
        <taxon>Brachycera</taxon>
        <taxon>Muscomorpha</taxon>
        <taxon>Ephydroidea</taxon>
        <taxon>Drosophilidae</taxon>
        <taxon>Drosophila</taxon>
    </lineage>
</organism>
<proteinExistence type="predicted"/>
<evidence type="ECO:0000313" key="3">
    <source>
        <dbReference type="RefSeq" id="XP_017863845.1"/>
    </source>
</evidence>